<dbReference type="RefSeq" id="WP_147583151.1">
    <property type="nucleotide sequence ID" value="NZ_CP042831.1"/>
</dbReference>
<evidence type="ECO:0000313" key="3">
    <source>
        <dbReference type="Proteomes" id="UP000321222"/>
    </source>
</evidence>
<dbReference type="AlphaFoldDB" id="A0A5B9FQP8"/>
<keyword evidence="1" id="KW-0472">Membrane</keyword>
<dbReference type="InterPro" id="IPR037104">
    <property type="entry name" value="Annexin_sf"/>
</dbReference>
<keyword evidence="3" id="KW-1185">Reference proteome</keyword>
<reference evidence="2 3" key="1">
    <citation type="submission" date="2019-08" db="EMBL/GenBank/DDBJ databases">
        <title>Flavobacterium alkalisoli sp. nov., isolated from rhizosphere soil of Suaeda salsa.</title>
        <authorList>
            <person name="Sun J.-Q."/>
            <person name="Xu L."/>
        </authorList>
    </citation>
    <scope>NUCLEOTIDE SEQUENCE [LARGE SCALE GENOMIC DNA]</scope>
    <source>
        <strain evidence="2 3">XS-5</strain>
    </source>
</reference>
<proteinExistence type="predicted"/>
<organism evidence="2 3">
    <name type="scientific">Flavobacterium alkalisoli</name>
    <dbReference type="NCBI Taxonomy" id="2602769"/>
    <lineage>
        <taxon>Bacteria</taxon>
        <taxon>Pseudomonadati</taxon>
        <taxon>Bacteroidota</taxon>
        <taxon>Flavobacteriia</taxon>
        <taxon>Flavobacteriales</taxon>
        <taxon>Flavobacteriaceae</taxon>
        <taxon>Flavobacterium</taxon>
    </lineage>
</organism>
<dbReference type="EMBL" id="CP042831">
    <property type="protein sequence ID" value="QEE49643.1"/>
    <property type="molecule type" value="Genomic_DNA"/>
</dbReference>
<feature type="transmembrane region" description="Helical" evidence="1">
    <location>
        <begin position="36"/>
        <end position="57"/>
    </location>
</feature>
<dbReference type="GO" id="GO:0005544">
    <property type="term" value="F:calcium-dependent phospholipid binding"/>
    <property type="evidence" value="ECO:0007669"/>
    <property type="project" value="InterPro"/>
</dbReference>
<evidence type="ECO:0000256" key="1">
    <source>
        <dbReference type="SAM" id="Phobius"/>
    </source>
</evidence>
<keyword evidence="1" id="KW-0812">Transmembrane</keyword>
<name>A0A5B9FQP8_9FLAO</name>
<gene>
    <name evidence="2" type="ORF">FUA48_08615</name>
</gene>
<protein>
    <submittedName>
        <fullName evidence="2">Uncharacterized protein</fullName>
    </submittedName>
</protein>
<keyword evidence="1" id="KW-1133">Transmembrane helix</keyword>
<sequence length="161" mass="17227">MAVTKTKKGLSNPAVLATVASSPAGQKAVTGAIDTTFTVVKIVAVALVVGVGGYVAYNLYKNRFVSLATNPNYEPSNISEAVANAKADALYNAMYGWGADLETVLEALSGINYNAWVKVYNAFGKRKPTIGNEMTLTEWLNNQFTSQLDRSKISLLIPVAF</sequence>
<evidence type="ECO:0000313" key="2">
    <source>
        <dbReference type="EMBL" id="QEE49643.1"/>
    </source>
</evidence>
<dbReference type="SUPFAM" id="SSF47874">
    <property type="entry name" value="Annexin"/>
    <property type="match status" value="1"/>
</dbReference>
<dbReference type="Proteomes" id="UP000321222">
    <property type="component" value="Chromosome"/>
</dbReference>
<dbReference type="OrthoDB" id="1150545at2"/>
<accession>A0A5B9FQP8</accession>
<dbReference type="Gene3D" id="1.10.220.10">
    <property type="entry name" value="Annexin"/>
    <property type="match status" value="1"/>
</dbReference>
<dbReference type="KEGG" id="fak:FUA48_08615"/>
<dbReference type="GO" id="GO:0005509">
    <property type="term" value="F:calcium ion binding"/>
    <property type="evidence" value="ECO:0007669"/>
    <property type="project" value="InterPro"/>
</dbReference>